<feature type="transmembrane region" description="Helical" evidence="1">
    <location>
        <begin position="261"/>
        <end position="278"/>
    </location>
</feature>
<accession>A0A940X2Q6</accession>
<dbReference type="Proteomes" id="UP000673447">
    <property type="component" value="Unassembled WGS sequence"/>
</dbReference>
<gene>
    <name evidence="3" type="ORF">J5837_06385</name>
</gene>
<feature type="transmembrane region" description="Helical" evidence="1">
    <location>
        <begin position="6"/>
        <end position="23"/>
    </location>
</feature>
<dbReference type="RefSeq" id="WP_210535850.1">
    <property type="nucleotide sequence ID" value="NZ_JAGKTC010000001.1"/>
</dbReference>
<evidence type="ECO:0000256" key="1">
    <source>
        <dbReference type="SAM" id="Phobius"/>
    </source>
</evidence>
<keyword evidence="1" id="KW-0472">Membrane</keyword>
<comment type="caution">
    <text evidence="3">The sequence shown here is derived from an EMBL/GenBank/DDBJ whole genome shotgun (WGS) entry which is preliminary data.</text>
</comment>
<feature type="transmembrane region" description="Helical" evidence="1">
    <location>
        <begin position="225"/>
        <end position="249"/>
    </location>
</feature>
<keyword evidence="1" id="KW-0812">Transmembrane</keyword>
<keyword evidence="4" id="KW-1185">Reference proteome</keyword>
<name>A0A940X2Q6_9GAMM</name>
<feature type="transmembrane region" description="Helical" evidence="1">
    <location>
        <begin position="89"/>
        <end position="116"/>
    </location>
</feature>
<dbReference type="InterPro" id="IPR025105">
    <property type="entry name" value="DUF4010"/>
</dbReference>
<reference evidence="3" key="1">
    <citation type="journal article" date="2016" name="Int. J. Syst. Evol. Microbiol.">
        <title>Pseudoxanthomonas helianthi sp. nov., isolated from roots of Jerusalem artichoke (Helianthus tuberosus).</title>
        <authorList>
            <person name="Kittiwongwattana C."/>
            <person name="Thawai C."/>
        </authorList>
    </citation>
    <scope>NUCLEOTIDE SEQUENCE</scope>
    <source>
        <strain evidence="3">110414</strain>
    </source>
</reference>
<feature type="transmembrane region" description="Helical" evidence="1">
    <location>
        <begin position="326"/>
        <end position="347"/>
    </location>
</feature>
<dbReference type="PANTHER" id="PTHR39084:SF1">
    <property type="entry name" value="DUF4010 DOMAIN-CONTAINING PROTEIN"/>
    <property type="match status" value="1"/>
</dbReference>
<reference evidence="3" key="2">
    <citation type="submission" date="2021-03" db="EMBL/GenBank/DDBJ databases">
        <authorList>
            <person name="Cao W."/>
        </authorList>
    </citation>
    <scope>NUCLEOTIDE SEQUENCE</scope>
    <source>
        <strain evidence="3">110414</strain>
    </source>
</reference>
<feature type="transmembrane region" description="Helical" evidence="1">
    <location>
        <begin position="298"/>
        <end position="319"/>
    </location>
</feature>
<feature type="transmembrane region" description="Helical" evidence="1">
    <location>
        <begin position="387"/>
        <end position="409"/>
    </location>
</feature>
<feature type="transmembrane region" description="Helical" evidence="1">
    <location>
        <begin position="169"/>
        <end position="187"/>
    </location>
</feature>
<dbReference type="EMBL" id="JAGKTC010000001">
    <property type="protein sequence ID" value="MBP3984052.1"/>
    <property type="molecule type" value="Genomic_DNA"/>
</dbReference>
<feature type="transmembrane region" description="Helical" evidence="1">
    <location>
        <begin position="194"/>
        <end position="213"/>
    </location>
</feature>
<proteinExistence type="predicted"/>
<evidence type="ECO:0000259" key="2">
    <source>
        <dbReference type="Pfam" id="PF13194"/>
    </source>
</evidence>
<organism evidence="3 4">
    <name type="scientific">Pseudoxanthomonas helianthi</name>
    <dbReference type="NCBI Taxonomy" id="1453541"/>
    <lineage>
        <taxon>Bacteria</taxon>
        <taxon>Pseudomonadati</taxon>
        <taxon>Pseudomonadota</taxon>
        <taxon>Gammaproteobacteria</taxon>
        <taxon>Lysobacterales</taxon>
        <taxon>Lysobacteraceae</taxon>
        <taxon>Pseudoxanthomonas</taxon>
    </lineage>
</organism>
<sequence>MQTPPLLALTTALGAGLLVGLVYERRKAEDPSLIAGLRSHTLAALIGVVSLWLGLPVFAIAVLLCGAFVALGYYRTSATDPGVTSELALVLSCLIGGLALRSPAVAGGLAVLTAILIFAKSRLHRFSREVISNREVADGLILLAFALIVLPLLPDRTVDPWGLLNPAQVWKLAVLVMAISALGHVALRLVGTRWGLLVAGFFSGYVSSTAATAGFGKQSQAQPGLLASAVGATMLANLASLSMFVPILLAISPELLRETRWILVAAGAVLVLGAALGARRVQQAQTPPPTSETRMFRIGHALGFAAMITAVIVVSKLLGQWLGPGGALAATLLAATAELHSATAGVANLFRDGVLDASYARWAVVGLIATSSLAKSGVAFASGGKAFGWRIALGLGGMTLAAALAAVFMR</sequence>
<evidence type="ECO:0000313" key="4">
    <source>
        <dbReference type="Proteomes" id="UP000673447"/>
    </source>
</evidence>
<feature type="domain" description="DUF4010" evidence="2">
    <location>
        <begin position="174"/>
        <end position="383"/>
    </location>
</feature>
<evidence type="ECO:0000313" key="3">
    <source>
        <dbReference type="EMBL" id="MBP3984052.1"/>
    </source>
</evidence>
<feature type="transmembrane region" description="Helical" evidence="1">
    <location>
        <begin position="359"/>
        <end position="380"/>
    </location>
</feature>
<dbReference type="AlphaFoldDB" id="A0A940X2Q6"/>
<feature type="transmembrane region" description="Helical" evidence="1">
    <location>
        <begin position="136"/>
        <end position="154"/>
    </location>
</feature>
<keyword evidence="1" id="KW-1133">Transmembrane helix</keyword>
<feature type="transmembrane region" description="Helical" evidence="1">
    <location>
        <begin position="44"/>
        <end position="69"/>
    </location>
</feature>
<dbReference type="PANTHER" id="PTHR39084">
    <property type="entry name" value="MEMBRANE PROTEIN-RELATED"/>
    <property type="match status" value="1"/>
</dbReference>
<protein>
    <submittedName>
        <fullName evidence="3">MgtC/SapB family protein</fullName>
    </submittedName>
</protein>
<dbReference type="Pfam" id="PF13194">
    <property type="entry name" value="DUF4010"/>
    <property type="match status" value="1"/>
</dbReference>